<evidence type="ECO:0000256" key="6">
    <source>
        <dbReference type="ARBA" id="ARBA00023136"/>
    </source>
</evidence>
<dbReference type="InterPro" id="IPR052518">
    <property type="entry name" value="CHR_Transporter"/>
</dbReference>
<keyword evidence="6 7" id="KW-0472">Membrane</keyword>
<feature type="transmembrane region" description="Helical" evidence="7">
    <location>
        <begin position="114"/>
        <end position="135"/>
    </location>
</feature>
<evidence type="ECO:0000256" key="7">
    <source>
        <dbReference type="SAM" id="Phobius"/>
    </source>
</evidence>
<comment type="subcellular location">
    <subcellularLocation>
        <location evidence="1">Cell membrane</location>
        <topology evidence="1">Multi-pass membrane protein</topology>
    </subcellularLocation>
</comment>
<name>A0A1X2F9Q9_9MYCO</name>
<evidence type="ECO:0000313" key="9">
    <source>
        <dbReference type="Proteomes" id="UP000193964"/>
    </source>
</evidence>
<dbReference type="RefSeq" id="WP_085144851.1">
    <property type="nucleotide sequence ID" value="NZ_JACKUA010000048.1"/>
</dbReference>
<feature type="transmembrane region" description="Helical" evidence="7">
    <location>
        <begin position="85"/>
        <end position="108"/>
    </location>
</feature>
<feature type="transmembrane region" description="Helical" evidence="7">
    <location>
        <begin position="164"/>
        <end position="182"/>
    </location>
</feature>
<proteinExistence type="inferred from homology"/>
<organism evidence="8 9">
    <name type="scientific">Mycolicibacterium wolinskyi</name>
    <dbReference type="NCBI Taxonomy" id="59750"/>
    <lineage>
        <taxon>Bacteria</taxon>
        <taxon>Bacillati</taxon>
        <taxon>Actinomycetota</taxon>
        <taxon>Actinomycetes</taxon>
        <taxon>Mycobacteriales</taxon>
        <taxon>Mycobacteriaceae</taxon>
        <taxon>Mycolicibacterium</taxon>
    </lineage>
</organism>
<gene>
    <name evidence="8" type="ORF">AWC31_24460</name>
</gene>
<feature type="transmembrane region" description="Helical" evidence="7">
    <location>
        <begin position="142"/>
        <end position="158"/>
    </location>
</feature>
<reference evidence="8 9" key="1">
    <citation type="submission" date="2016-01" db="EMBL/GenBank/DDBJ databases">
        <title>The new phylogeny of the genus Mycobacterium.</title>
        <authorList>
            <person name="Tarcisio F."/>
            <person name="Conor M."/>
            <person name="Antonella G."/>
            <person name="Elisabetta G."/>
            <person name="Giulia F.S."/>
            <person name="Sara T."/>
            <person name="Anna F."/>
            <person name="Clotilde B."/>
            <person name="Roberto B."/>
            <person name="Veronica D.S."/>
            <person name="Fabio R."/>
            <person name="Monica P."/>
            <person name="Olivier J."/>
            <person name="Enrico T."/>
            <person name="Nicola S."/>
        </authorList>
    </citation>
    <scope>NUCLEOTIDE SEQUENCE [LARGE SCALE GENOMIC DNA]</scope>
    <source>
        <strain evidence="8 9">ATCC 700010</strain>
    </source>
</reference>
<dbReference type="GO" id="GO:0015109">
    <property type="term" value="F:chromate transmembrane transporter activity"/>
    <property type="evidence" value="ECO:0007669"/>
    <property type="project" value="InterPro"/>
</dbReference>
<evidence type="ECO:0000256" key="1">
    <source>
        <dbReference type="ARBA" id="ARBA00004651"/>
    </source>
</evidence>
<keyword evidence="5 7" id="KW-1133">Transmembrane helix</keyword>
<dbReference type="OrthoDB" id="8969999at2"/>
<dbReference type="PANTHER" id="PTHR43663:SF1">
    <property type="entry name" value="CHROMATE TRANSPORTER"/>
    <property type="match status" value="1"/>
</dbReference>
<keyword evidence="3" id="KW-1003">Cell membrane</keyword>
<dbReference type="PANTHER" id="PTHR43663">
    <property type="entry name" value="CHROMATE TRANSPORT PROTEIN-RELATED"/>
    <property type="match status" value="1"/>
</dbReference>
<accession>A0A1X2F9Q9</accession>
<evidence type="ECO:0000256" key="4">
    <source>
        <dbReference type="ARBA" id="ARBA00022692"/>
    </source>
</evidence>
<dbReference type="AlphaFoldDB" id="A0A1X2F9Q9"/>
<sequence>MNERLDPPVQRVPLAELAWTFNHIALASFGGGLSAWSREVLVVEKRWLGEAEFLSAMTMCRILPGANQVNMAVFAGTKMRGLPGAVAAVVGLCLVPMVIVLVMAFAYFRFKEVPAVKGVLHGASAAAVALTVAMVVKTGRQCLTGLVPVLLFAGAFVLNGLLRWPLLGTLAILAPLSLIWAWPRKSAEQAGA</sequence>
<dbReference type="Pfam" id="PF02417">
    <property type="entry name" value="Chromate_transp"/>
    <property type="match status" value="1"/>
</dbReference>
<comment type="caution">
    <text evidence="8">The sequence shown here is derived from an EMBL/GenBank/DDBJ whole genome shotgun (WGS) entry which is preliminary data.</text>
</comment>
<evidence type="ECO:0000256" key="3">
    <source>
        <dbReference type="ARBA" id="ARBA00022475"/>
    </source>
</evidence>
<dbReference type="Proteomes" id="UP000193964">
    <property type="component" value="Unassembled WGS sequence"/>
</dbReference>
<comment type="similarity">
    <text evidence="2">Belongs to the chromate ion transporter (CHR) (TC 2.A.51) family.</text>
</comment>
<evidence type="ECO:0000256" key="2">
    <source>
        <dbReference type="ARBA" id="ARBA00005262"/>
    </source>
</evidence>
<dbReference type="EMBL" id="LQQA01000014">
    <property type="protein sequence ID" value="ORX15183.1"/>
    <property type="molecule type" value="Genomic_DNA"/>
</dbReference>
<protein>
    <submittedName>
        <fullName evidence="8">Chromate transporter</fullName>
    </submittedName>
</protein>
<keyword evidence="4 7" id="KW-0812">Transmembrane</keyword>
<dbReference type="InterPro" id="IPR003370">
    <property type="entry name" value="Chromate_transpt"/>
</dbReference>
<evidence type="ECO:0000313" key="8">
    <source>
        <dbReference type="EMBL" id="ORX15183.1"/>
    </source>
</evidence>
<dbReference type="GO" id="GO:0005886">
    <property type="term" value="C:plasma membrane"/>
    <property type="evidence" value="ECO:0007669"/>
    <property type="project" value="UniProtKB-SubCell"/>
</dbReference>
<evidence type="ECO:0000256" key="5">
    <source>
        <dbReference type="ARBA" id="ARBA00022989"/>
    </source>
</evidence>